<name>A0A242U9L8_ACIPI</name>
<comment type="caution">
    <text evidence="1">The sequence shown here is derived from an EMBL/GenBank/DDBJ whole genome shotgun (WGS) entry which is preliminary data.</text>
</comment>
<gene>
    <name evidence="1" type="ORF">CAT59_01785</name>
</gene>
<dbReference type="AlphaFoldDB" id="A0A242U9L8"/>
<proteinExistence type="predicted"/>
<protein>
    <submittedName>
        <fullName evidence="1">Uncharacterized protein</fullName>
    </submittedName>
</protein>
<reference evidence="1 2" key="1">
    <citation type="submission" date="2017-05" db="EMBL/GenBank/DDBJ databases">
        <authorList>
            <person name="Song R."/>
            <person name="Chenine A.L."/>
            <person name="Ruprecht R.M."/>
        </authorList>
    </citation>
    <scope>NUCLEOTIDE SEQUENCE [LARGE SCALE GENOMIC DNA]</scope>
    <source>
        <strain evidence="1 2">ARLG1955</strain>
    </source>
</reference>
<organism evidence="1 2">
    <name type="scientific">Acinetobacter pittii</name>
    <name type="common">Acinetobacter genomosp. 3</name>
    <dbReference type="NCBI Taxonomy" id="48296"/>
    <lineage>
        <taxon>Bacteria</taxon>
        <taxon>Pseudomonadati</taxon>
        <taxon>Pseudomonadota</taxon>
        <taxon>Gammaproteobacteria</taxon>
        <taxon>Moraxellales</taxon>
        <taxon>Moraxellaceae</taxon>
        <taxon>Acinetobacter</taxon>
        <taxon>Acinetobacter calcoaceticus/baumannii complex</taxon>
    </lineage>
</organism>
<sequence length="63" mass="7252">MLIFWVSVCQPSLVSPPLFDSNVVKLLYYPKESAMRTISSLMAFAKVSLFIPLEQSIKRFNRL</sequence>
<accession>A0A242U9L8</accession>
<dbReference type="EMBL" id="NGIR01000008">
    <property type="protein sequence ID" value="OTU30625.1"/>
    <property type="molecule type" value="Genomic_DNA"/>
</dbReference>
<evidence type="ECO:0000313" key="2">
    <source>
        <dbReference type="Proteomes" id="UP000195162"/>
    </source>
</evidence>
<dbReference type="Proteomes" id="UP000195162">
    <property type="component" value="Unassembled WGS sequence"/>
</dbReference>
<evidence type="ECO:0000313" key="1">
    <source>
        <dbReference type="EMBL" id="OTU30625.1"/>
    </source>
</evidence>